<dbReference type="AlphaFoldDB" id="A0A835M9A8"/>
<gene>
    <name evidence="1" type="ORF">IFM89_002244</name>
</gene>
<comment type="caution">
    <text evidence="1">The sequence shown here is derived from an EMBL/GenBank/DDBJ whole genome shotgun (WGS) entry which is preliminary data.</text>
</comment>
<dbReference type="Proteomes" id="UP000631114">
    <property type="component" value="Unassembled WGS sequence"/>
</dbReference>
<reference evidence="1 2" key="1">
    <citation type="submission" date="2020-10" db="EMBL/GenBank/DDBJ databases">
        <title>The Coptis chinensis genome and diversification of protoberbering-type alkaloids.</title>
        <authorList>
            <person name="Wang B."/>
            <person name="Shu S."/>
            <person name="Song C."/>
            <person name="Liu Y."/>
        </authorList>
    </citation>
    <scope>NUCLEOTIDE SEQUENCE [LARGE SCALE GENOMIC DNA]</scope>
    <source>
        <strain evidence="1">HL-2020</strain>
        <tissue evidence="1">Leaf</tissue>
    </source>
</reference>
<protein>
    <recommendedName>
        <fullName evidence="3">Reverse transcriptase zinc-binding domain-containing protein</fullName>
    </recommendedName>
</protein>
<accession>A0A835M9A8</accession>
<sequence>MHHSTLYMESLHGRSTQSESFSWKKFKGDVTCVFVKRHVETDYHLFFGCEWSRTLWYGSNISLRADAKEEKDIRCWLDDFISWERDKDLQASSIYGLCMMHEIWKARNKLKFERNRSSFQELYTIVNQTVKRITEAYTAENNPSPNGQDLRHDVLDDESFVKYKNGLIAKKLEKDPSLSYETDHLFVDKSRISASVSFEQVGIMAEENKNKKFDSDSGYQTSWCVVGESALFGWEIQSPMGVASVEFIDQREPLTVGGLQRIVAATRVGKATD</sequence>
<organism evidence="1 2">
    <name type="scientific">Coptis chinensis</name>
    <dbReference type="NCBI Taxonomy" id="261450"/>
    <lineage>
        <taxon>Eukaryota</taxon>
        <taxon>Viridiplantae</taxon>
        <taxon>Streptophyta</taxon>
        <taxon>Embryophyta</taxon>
        <taxon>Tracheophyta</taxon>
        <taxon>Spermatophyta</taxon>
        <taxon>Magnoliopsida</taxon>
        <taxon>Ranunculales</taxon>
        <taxon>Ranunculaceae</taxon>
        <taxon>Coptidoideae</taxon>
        <taxon>Coptis</taxon>
    </lineage>
</organism>
<dbReference type="EMBL" id="JADFTS010000002">
    <property type="protein sequence ID" value="KAF9618549.1"/>
    <property type="molecule type" value="Genomic_DNA"/>
</dbReference>
<name>A0A835M9A8_9MAGN</name>
<dbReference type="OrthoDB" id="1938430at2759"/>
<evidence type="ECO:0000313" key="1">
    <source>
        <dbReference type="EMBL" id="KAF9618549.1"/>
    </source>
</evidence>
<evidence type="ECO:0008006" key="3">
    <source>
        <dbReference type="Google" id="ProtNLM"/>
    </source>
</evidence>
<evidence type="ECO:0000313" key="2">
    <source>
        <dbReference type="Proteomes" id="UP000631114"/>
    </source>
</evidence>
<keyword evidence="2" id="KW-1185">Reference proteome</keyword>
<proteinExistence type="predicted"/>